<feature type="domain" description="Major facilitator superfamily (MFS) profile" evidence="4">
    <location>
        <begin position="146"/>
        <end position="649"/>
    </location>
</feature>
<dbReference type="GO" id="GO:0016020">
    <property type="term" value="C:membrane"/>
    <property type="evidence" value="ECO:0007669"/>
    <property type="project" value="UniProtKB-SubCell"/>
</dbReference>
<evidence type="ECO:0000259" key="4">
    <source>
        <dbReference type="PROSITE" id="PS50850"/>
    </source>
</evidence>
<keyword evidence="3" id="KW-0472">Membrane</keyword>
<accession>A0A4C1UY43</accession>
<protein>
    <submittedName>
        <fullName evidence="5">Monocarboxylate transporter 9</fullName>
    </submittedName>
</protein>
<dbReference type="CDD" id="cd17352">
    <property type="entry name" value="MFS_MCT_SLC16"/>
    <property type="match status" value="1"/>
</dbReference>
<feature type="transmembrane region" description="Helical" evidence="3">
    <location>
        <begin position="506"/>
        <end position="525"/>
    </location>
</feature>
<dbReference type="PROSITE" id="PS50850">
    <property type="entry name" value="MFS"/>
    <property type="match status" value="1"/>
</dbReference>
<name>A0A4C1UY43_EUMVA</name>
<gene>
    <name evidence="5" type="primary">SLC16A9</name>
    <name evidence="5" type="ORF">EVAR_21598_1</name>
</gene>
<sequence length="745" mass="81303">MIVHCTAVKESTETLTFPINTINPMSHTFIAVRSHVGELKRGRPVTTATATRAGPRATSKYTHRMRRSTSRSGCHSVGNVSPLVLPEWGSRPAAAARALSAALLCYGRRFVSTPFAVHVSYPPSASVCIMMYLRRISRCDSDGMTYSFGVYYDEFLTYFGEGKGKTAWIVSILVGVTLSSDRQLNHSERDTPAVGCRGMGGLQTALNAGLDPGPISSSFVNRWGCRAVTVAGALLSAVCVTASAFAQNVLTLIFTIGVCTGFGFGLIYLPAIVSVTVWFEQYRSLATGIAVCGSGLGTFLFAPLTSALINNYGWRGSMAIMGAIVLNCVVFGLMFKPVPEPPRMPASEPMLPKAKSPLKRSQSSENVVRANGNAEDGDVARLTLSQPALNKPQEHPTRSRCGSGVMQRPDVLYQGSMTSLSKHRPPSPERALSSKYKEDPKQRCGWLPCSDDFKAVLSEMLDLSLLVNPVFLLFSLSNFLTSIGFYIPYVYTVPMLKEMGIENPEYFISIIGAANSIGRVILGYISDKPWVNRLLAYNLCLTISGVATAASTLCWEFWGLAMYATTFGFTIGAYVGLTSVVLVDLLGLEKLTNAFGLLLLFQGIASLIGPPFAGWLYDELKSYVPGFYLAGGTIALSGIILFLIPFFERRYNRSPSTPSHCSSIEELYSNRVYSASALKSNEFYDDADNFDDIDIDSDEDVCRYDGSEFHSIVNRISDDSTNNCENTRPKRYSKDCNKVMLESSL</sequence>
<dbReference type="Proteomes" id="UP000299102">
    <property type="component" value="Unassembled WGS sequence"/>
</dbReference>
<keyword evidence="3" id="KW-1133">Transmembrane helix</keyword>
<dbReference type="InterPro" id="IPR050327">
    <property type="entry name" value="Proton-linked_MCT"/>
</dbReference>
<feature type="region of interest" description="Disordered" evidence="2">
    <location>
        <begin position="384"/>
        <end position="405"/>
    </location>
</feature>
<dbReference type="GO" id="GO:0008028">
    <property type="term" value="F:monocarboxylic acid transmembrane transporter activity"/>
    <property type="evidence" value="ECO:0007669"/>
    <property type="project" value="TreeGrafter"/>
</dbReference>
<dbReference type="Gene3D" id="1.20.1250.20">
    <property type="entry name" value="MFS general substrate transporter like domains"/>
    <property type="match status" value="1"/>
</dbReference>
<reference evidence="5 6" key="1">
    <citation type="journal article" date="2019" name="Commun. Biol.">
        <title>The bagworm genome reveals a unique fibroin gene that provides high tensile strength.</title>
        <authorList>
            <person name="Kono N."/>
            <person name="Nakamura H."/>
            <person name="Ohtoshi R."/>
            <person name="Tomita M."/>
            <person name="Numata K."/>
            <person name="Arakawa K."/>
        </authorList>
    </citation>
    <scope>NUCLEOTIDE SEQUENCE [LARGE SCALE GENOMIC DNA]</scope>
</reference>
<dbReference type="InterPro" id="IPR011701">
    <property type="entry name" value="MFS"/>
</dbReference>
<feature type="transmembrane region" description="Helical" evidence="3">
    <location>
        <begin position="564"/>
        <end position="583"/>
    </location>
</feature>
<evidence type="ECO:0000313" key="5">
    <source>
        <dbReference type="EMBL" id="GBP31160.1"/>
    </source>
</evidence>
<feature type="transmembrane region" description="Helical" evidence="3">
    <location>
        <begin position="537"/>
        <end position="558"/>
    </location>
</feature>
<comment type="subcellular location">
    <subcellularLocation>
        <location evidence="1">Membrane</location>
        <topology evidence="1">Multi-pass membrane protein</topology>
    </subcellularLocation>
</comment>
<feature type="transmembrane region" description="Helical" evidence="3">
    <location>
        <begin position="623"/>
        <end position="647"/>
    </location>
</feature>
<feature type="transmembrane region" description="Helical" evidence="3">
    <location>
        <begin position="595"/>
        <end position="617"/>
    </location>
</feature>
<comment type="caution">
    <text evidence="5">The sequence shown here is derived from an EMBL/GenBank/DDBJ whole genome shotgun (WGS) entry which is preliminary data.</text>
</comment>
<dbReference type="PANTHER" id="PTHR11360:SF284">
    <property type="entry name" value="EG:103B4.3 PROTEIN-RELATED"/>
    <property type="match status" value="1"/>
</dbReference>
<feature type="transmembrane region" description="Helical" evidence="3">
    <location>
        <begin position="252"/>
        <end position="273"/>
    </location>
</feature>
<feature type="region of interest" description="Disordered" evidence="2">
    <location>
        <begin position="344"/>
        <end position="372"/>
    </location>
</feature>
<keyword evidence="6" id="KW-1185">Reference proteome</keyword>
<dbReference type="InterPro" id="IPR036259">
    <property type="entry name" value="MFS_trans_sf"/>
</dbReference>
<evidence type="ECO:0000256" key="2">
    <source>
        <dbReference type="SAM" id="MobiDB-lite"/>
    </source>
</evidence>
<dbReference type="PANTHER" id="PTHR11360">
    <property type="entry name" value="MONOCARBOXYLATE TRANSPORTER"/>
    <property type="match status" value="1"/>
</dbReference>
<dbReference type="Pfam" id="PF07690">
    <property type="entry name" value="MFS_1"/>
    <property type="match status" value="1"/>
</dbReference>
<feature type="transmembrane region" description="Helical" evidence="3">
    <location>
        <begin position="463"/>
        <end position="486"/>
    </location>
</feature>
<evidence type="ECO:0000256" key="3">
    <source>
        <dbReference type="SAM" id="Phobius"/>
    </source>
</evidence>
<dbReference type="AlphaFoldDB" id="A0A4C1UY43"/>
<organism evidence="5 6">
    <name type="scientific">Eumeta variegata</name>
    <name type="common">Bagworm moth</name>
    <name type="synonym">Eumeta japonica</name>
    <dbReference type="NCBI Taxonomy" id="151549"/>
    <lineage>
        <taxon>Eukaryota</taxon>
        <taxon>Metazoa</taxon>
        <taxon>Ecdysozoa</taxon>
        <taxon>Arthropoda</taxon>
        <taxon>Hexapoda</taxon>
        <taxon>Insecta</taxon>
        <taxon>Pterygota</taxon>
        <taxon>Neoptera</taxon>
        <taxon>Endopterygota</taxon>
        <taxon>Lepidoptera</taxon>
        <taxon>Glossata</taxon>
        <taxon>Ditrysia</taxon>
        <taxon>Tineoidea</taxon>
        <taxon>Psychidae</taxon>
        <taxon>Oiketicinae</taxon>
        <taxon>Eumeta</taxon>
    </lineage>
</organism>
<dbReference type="OrthoDB" id="6499973at2759"/>
<dbReference type="InterPro" id="IPR020846">
    <property type="entry name" value="MFS_dom"/>
</dbReference>
<evidence type="ECO:0000313" key="6">
    <source>
        <dbReference type="Proteomes" id="UP000299102"/>
    </source>
</evidence>
<dbReference type="EMBL" id="BGZK01000242">
    <property type="protein sequence ID" value="GBP31160.1"/>
    <property type="molecule type" value="Genomic_DNA"/>
</dbReference>
<proteinExistence type="predicted"/>
<feature type="transmembrane region" description="Helical" evidence="3">
    <location>
        <begin position="285"/>
        <end position="304"/>
    </location>
</feature>
<feature type="transmembrane region" description="Helical" evidence="3">
    <location>
        <begin position="227"/>
        <end position="246"/>
    </location>
</feature>
<feature type="transmembrane region" description="Helical" evidence="3">
    <location>
        <begin position="316"/>
        <end position="335"/>
    </location>
</feature>
<dbReference type="SUPFAM" id="SSF103473">
    <property type="entry name" value="MFS general substrate transporter"/>
    <property type="match status" value="1"/>
</dbReference>
<evidence type="ECO:0000256" key="1">
    <source>
        <dbReference type="ARBA" id="ARBA00004141"/>
    </source>
</evidence>
<keyword evidence="3" id="KW-0812">Transmembrane</keyword>